<evidence type="ECO:0000313" key="3">
    <source>
        <dbReference type="Proteomes" id="UP001158045"/>
    </source>
</evidence>
<feature type="transmembrane region" description="Helical" evidence="1">
    <location>
        <begin position="12"/>
        <end position="30"/>
    </location>
</feature>
<sequence>SILKRYKSSGKISASLLMVLYFFNIIIALSQKLDFLKYLTPFKYFEASTLLKNGAFELKYLILSLIIVIVSIIGTYTVYPRRDLRI</sequence>
<gene>
    <name evidence="2" type="ORF">QE109_00005</name>
</gene>
<feature type="non-terminal residue" evidence="2">
    <location>
        <position position="1"/>
    </location>
</feature>
<dbReference type="RefSeq" id="WP_425365098.1">
    <property type="nucleotide sequence ID" value="NZ_JARYZI010000001.1"/>
</dbReference>
<keyword evidence="1" id="KW-1133">Transmembrane helix</keyword>
<dbReference type="Proteomes" id="UP001158045">
    <property type="component" value="Unassembled WGS sequence"/>
</dbReference>
<dbReference type="EMBL" id="JARYZI010000001">
    <property type="protein sequence ID" value="MDH8676502.1"/>
    <property type="molecule type" value="Genomic_DNA"/>
</dbReference>
<accession>A0ABT6N7W9</accession>
<evidence type="ECO:0000256" key="1">
    <source>
        <dbReference type="SAM" id="Phobius"/>
    </source>
</evidence>
<name>A0ABT6N7W9_9FIRM</name>
<protein>
    <submittedName>
        <fullName evidence="2">ABC transporter</fullName>
    </submittedName>
</protein>
<keyword evidence="1" id="KW-0812">Transmembrane</keyword>
<reference evidence="2 3" key="1">
    <citation type="submission" date="2023-04" db="EMBL/GenBank/DDBJ databases">
        <title>Fusibacter bizertensis strain WBS, isolated from littoral bottom sediments of the Arctic seas - biochemical and genomic analysis.</title>
        <authorList>
            <person name="Brioukhanov A.L."/>
        </authorList>
    </citation>
    <scope>NUCLEOTIDE SEQUENCE [LARGE SCALE GENOMIC DNA]</scope>
    <source>
        <strain evidence="2 3">WBS</strain>
    </source>
</reference>
<organism evidence="2 3">
    <name type="scientific">Fusibacter bizertensis</name>
    <dbReference type="NCBI Taxonomy" id="1488331"/>
    <lineage>
        <taxon>Bacteria</taxon>
        <taxon>Bacillati</taxon>
        <taxon>Bacillota</taxon>
        <taxon>Clostridia</taxon>
        <taxon>Eubacteriales</taxon>
        <taxon>Eubacteriales Family XII. Incertae Sedis</taxon>
        <taxon>Fusibacter</taxon>
    </lineage>
</organism>
<comment type="caution">
    <text evidence="2">The sequence shown here is derived from an EMBL/GenBank/DDBJ whole genome shotgun (WGS) entry which is preliminary data.</text>
</comment>
<evidence type="ECO:0000313" key="2">
    <source>
        <dbReference type="EMBL" id="MDH8676502.1"/>
    </source>
</evidence>
<keyword evidence="1" id="KW-0472">Membrane</keyword>
<keyword evidence="3" id="KW-1185">Reference proteome</keyword>
<proteinExistence type="predicted"/>
<feature type="transmembrane region" description="Helical" evidence="1">
    <location>
        <begin position="60"/>
        <end position="79"/>
    </location>
</feature>